<accession>A0A7N2L5V9</accession>
<dbReference type="AlphaFoldDB" id="A0A7N2L5V9"/>
<dbReference type="EnsemblPlants" id="QL03p020395:mrna">
    <property type="protein sequence ID" value="QL03p020395:mrna"/>
    <property type="gene ID" value="QL03p020395"/>
</dbReference>
<reference evidence="2" key="2">
    <citation type="submission" date="2021-01" db="UniProtKB">
        <authorList>
            <consortium name="EnsemblPlants"/>
        </authorList>
    </citation>
    <scope>IDENTIFICATION</scope>
</reference>
<feature type="region of interest" description="Disordered" evidence="1">
    <location>
        <begin position="1"/>
        <end position="20"/>
    </location>
</feature>
<sequence length="98" mass="11450">MPRVIPKAKEANTVSRNPYTQMVRPEKRAMATSMAHYKREPHYKGRASEKGLAQTRLERTSDGTNTRVVAYMINKWRAKMRKRRPYSVRDPPGMRGFI</sequence>
<dbReference type="InParanoid" id="A0A7N2L5V9"/>
<dbReference type="Gramene" id="QL03p020395:mrna">
    <property type="protein sequence ID" value="QL03p020395:mrna"/>
    <property type="gene ID" value="QL03p020395"/>
</dbReference>
<dbReference type="EMBL" id="LRBV02000003">
    <property type="status" value="NOT_ANNOTATED_CDS"/>
    <property type="molecule type" value="Genomic_DNA"/>
</dbReference>
<evidence type="ECO:0000313" key="3">
    <source>
        <dbReference type="Proteomes" id="UP000594261"/>
    </source>
</evidence>
<keyword evidence="3" id="KW-1185">Reference proteome</keyword>
<evidence type="ECO:0000313" key="2">
    <source>
        <dbReference type="EnsemblPlants" id="QL03p020395:mrna"/>
    </source>
</evidence>
<evidence type="ECO:0000256" key="1">
    <source>
        <dbReference type="SAM" id="MobiDB-lite"/>
    </source>
</evidence>
<dbReference type="Proteomes" id="UP000594261">
    <property type="component" value="Chromosome 3"/>
</dbReference>
<reference evidence="2 3" key="1">
    <citation type="journal article" date="2016" name="G3 (Bethesda)">
        <title>First Draft Assembly and Annotation of the Genome of a California Endemic Oak Quercus lobata Nee (Fagaceae).</title>
        <authorList>
            <person name="Sork V.L."/>
            <person name="Fitz-Gibbon S.T."/>
            <person name="Puiu D."/>
            <person name="Crepeau M."/>
            <person name="Gugger P.F."/>
            <person name="Sherman R."/>
            <person name="Stevens K."/>
            <person name="Langley C.H."/>
            <person name="Pellegrini M."/>
            <person name="Salzberg S.L."/>
        </authorList>
    </citation>
    <scope>NUCLEOTIDE SEQUENCE [LARGE SCALE GENOMIC DNA]</scope>
    <source>
        <strain evidence="2 3">cv. SW786</strain>
    </source>
</reference>
<name>A0A7N2L5V9_QUELO</name>
<feature type="region of interest" description="Disordered" evidence="1">
    <location>
        <begin position="33"/>
        <end position="61"/>
    </location>
</feature>
<feature type="compositionally biased region" description="Basic and acidic residues" evidence="1">
    <location>
        <begin position="37"/>
        <end position="49"/>
    </location>
</feature>
<organism evidence="2 3">
    <name type="scientific">Quercus lobata</name>
    <name type="common">Valley oak</name>
    <dbReference type="NCBI Taxonomy" id="97700"/>
    <lineage>
        <taxon>Eukaryota</taxon>
        <taxon>Viridiplantae</taxon>
        <taxon>Streptophyta</taxon>
        <taxon>Embryophyta</taxon>
        <taxon>Tracheophyta</taxon>
        <taxon>Spermatophyta</taxon>
        <taxon>Magnoliopsida</taxon>
        <taxon>eudicotyledons</taxon>
        <taxon>Gunneridae</taxon>
        <taxon>Pentapetalae</taxon>
        <taxon>rosids</taxon>
        <taxon>fabids</taxon>
        <taxon>Fagales</taxon>
        <taxon>Fagaceae</taxon>
        <taxon>Quercus</taxon>
    </lineage>
</organism>
<protein>
    <submittedName>
        <fullName evidence="2">Uncharacterized protein</fullName>
    </submittedName>
</protein>
<proteinExistence type="predicted"/>